<comment type="similarity">
    <text evidence="1">Belongs to the PrpD family.</text>
</comment>
<gene>
    <name evidence="4" type="ORF">CW354_13880</name>
</gene>
<evidence type="ECO:0000259" key="2">
    <source>
        <dbReference type="Pfam" id="PF03972"/>
    </source>
</evidence>
<dbReference type="Pfam" id="PF19305">
    <property type="entry name" value="MmgE_PrpD_C"/>
    <property type="match status" value="1"/>
</dbReference>
<reference evidence="4 5" key="1">
    <citation type="submission" date="2017-12" db="EMBL/GenBank/DDBJ databases">
        <authorList>
            <person name="Hurst M.R.H."/>
        </authorList>
    </citation>
    <scope>NUCLEOTIDE SEQUENCE [LARGE SCALE GENOMIC DNA]</scope>
    <source>
        <strain evidence="4 5">SY-3-19</strain>
    </source>
</reference>
<dbReference type="InterPro" id="IPR036148">
    <property type="entry name" value="MmgE/PrpD_sf"/>
</dbReference>
<evidence type="ECO:0008006" key="6">
    <source>
        <dbReference type="Google" id="ProtNLM"/>
    </source>
</evidence>
<sequence>MNSISLSRKRRRKGSERRVRPAWNYVTGSEQTRCAPWRKLKNMSMLPSAKREVFLSDFRVSKSAMTRRSVLGGAAALAGAGPACALTEKSQVPPDSFTKAIAEAVTALHERAPVEVEERVAWTLLDNLASMLYAGTLARPISAAAYFAKNTPGRDAEVLTADLVSSQTGAASAMAYLLHAAEIDDSDPRGELRASAVIMPACLAAAQAADASGPEFLRAAALGYTLQGRFVQPVGPVQTRGWMASGVWGPPAAAAAVSFLRGRPAADIASSMSLAGSAAGGAFQYYFDQTDEKRIIVARAARAAIESADLAALGEHGAARILEGRAGLYHLFAGTDAPALAPLTDDLGRLEGPLYLRPKFFAASHSIIPTLDGLQAAAPSELDPASIESFIVRGNASWSRIVARKINDFEPPSSRIGAALNFSFVVAMWLVRRSVLPGDYTQEAFRDPDIISLARSGSFEVNDSDHLSIEIVLRNGERIHAVAQDPDRNAPAPLNAVRRMNKFNALAGSRLNEERKADLHEHCMDLKNARSMRAWVRHAQKLCGA</sequence>
<dbReference type="InterPro" id="IPR042183">
    <property type="entry name" value="MmgE/PrpD_sf_1"/>
</dbReference>
<dbReference type="Gene3D" id="3.30.1330.120">
    <property type="entry name" value="2-methylcitrate dehydratase PrpD"/>
    <property type="match status" value="1"/>
</dbReference>
<dbReference type="Gene3D" id="1.10.4100.10">
    <property type="entry name" value="2-methylcitrate dehydratase PrpD"/>
    <property type="match status" value="1"/>
</dbReference>
<name>A0A2S7K3R4_9PROT</name>
<dbReference type="AlphaFoldDB" id="A0A2S7K3R4"/>
<dbReference type="Pfam" id="PF03972">
    <property type="entry name" value="MmgE_PrpD_N"/>
    <property type="match status" value="1"/>
</dbReference>
<dbReference type="PANTHER" id="PTHR16943:SF8">
    <property type="entry name" value="2-METHYLCITRATE DEHYDRATASE"/>
    <property type="match status" value="1"/>
</dbReference>
<evidence type="ECO:0000259" key="3">
    <source>
        <dbReference type="Pfam" id="PF19305"/>
    </source>
</evidence>
<evidence type="ECO:0000313" key="4">
    <source>
        <dbReference type="EMBL" id="PQA87126.1"/>
    </source>
</evidence>
<dbReference type="InterPro" id="IPR045337">
    <property type="entry name" value="MmgE_PrpD_C"/>
</dbReference>
<dbReference type="InterPro" id="IPR005656">
    <property type="entry name" value="MmgE_PrpD"/>
</dbReference>
<feature type="domain" description="MmgE/PrpD N-terminal" evidence="2">
    <location>
        <begin position="102"/>
        <end position="337"/>
    </location>
</feature>
<dbReference type="EMBL" id="PJCH01000010">
    <property type="protein sequence ID" value="PQA87126.1"/>
    <property type="molecule type" value="Genomic_DNA"/>
</dbReference>
<dbReference type="PANTHER" id="PTHR16943">
    <property type="entry name" value="2-METHYLCITRATE DEHYDRATASE-RELATED"/>
    <property type="match status" value="1"/>
</dbReference>
<dbReference type="OrthoDB" id="5415580at2"/>
<organism evidence="4 5">
    <name type="scientific">Hyphococcus luteus</name>
    <dbReference type="NCBI Taxonomy" id="2058213"/>
    <lineage>
        <taxon>Bacteria</taxon>
        <taxon>Pseudomonadati</taxon>
        <taxon>Pseudomonadota</taxon>
        <taxon>Alphaproteobacteria</taxon>
        <taxon>Parvularculales</taxon>
        <taxon>Parvularculaceae</taxon>
        <taxon>Hyphococcus</taxon>
    </lineage>
</organism>
<dbReference type="SUPFAM" id="SSF103378">
    <property type="entry name" value="2-methylcitrate dehydratase PrpD"/>
    <property type="match status" value="1"/>
</dbReference>
<keyword evidence="5" id="KW-1185">Reference proteome</keyword>
<proteinExistence type="inferred from homology"/>
<evidence type="ECO:0000256" key="1">
    <source>
        <dbReference type="ARBA" id="ARBA00006174"/>
    </source>
</evidence>
<dbReference type="Proteomes" id="UP000239504">
    <property type="component" value="Unassembled WGS sequence"/>
</dbReference>
<feature type="domain" description="MmgE/PrpD C-terminal" evidence="3">
    <location>
        <begin position="361"/>
        <end position="524"/>
    </location>
</feature>
<protein>
    <recommendedName>
        <fullName evidence="6">MmgE/PrpD family protein</fullName>
    </recommendedName>
</protein>
<accession>A0A2S7K3R4</accession>
<dbReference type="GO" id="GO:0016829">
    <property type="term" value="F:lyase activity"/>
    <property type="evidence" value="ECO:0007669"/>
    <property type="project" value="InterPro"/>
</dbReference>
<dbReference type="InterPro" id="IPR042188">
    <property type="entry name" value="MmgE/PrpD_sf_2"/>
</dbReference>
<dbReference type="InterPro" id="IPR045336">
    <property type="entry name" value="MmgE_PrpD_N"/>
</dbReference>
<comment type="caution">
    <text evidence="4">The sequence shown here is derived from an EMBL/GenBank/DDBJ whole genome shotgun (WGS) entry which is preliminary data.</text>
</comment>
<evidence type="ECO:0000313" key="5">
    <source>
        <dbReference type="Proteomes" id="UP000239504"/>
    </source>
</evidence>